<dbReference type="InterPro" id="IPR008990">
    <property type="entry name" value="Elect_transpt_acc-like_dom_sf"/>
</dbReference>
<dbReference type="GO" id="GO:0015979">
    <property type="term" value="P:photosynthesis"/>
    <property type="evidence" value="ECO:0007669"/>
    <property type="project" value="InterPro"/>
</dbReference>
<comment type="caution">
    <text evidence="3">The sequence shown here is derived from an EMBL/GenBank/DDBJ whole genome shotgun (WGS) entry which is preliminary data.</text>
</comment>
<keyword evidence="1" id="KW-0732">Signal</keyword>
<dbReference type="InterPro" id="IPR004207">
    <property type="entry name" value="Fd_thioredoxin_Rdtase_alpha"/>
</dbReference>
<evidence type="ECO:0000313" key="3">
    <source>
        <dbReference type="EMBL" id="KAG8467987.1"/>
    </source>
</evidence>
<dbReference type="Proteomes" id="UP000751190">
    <property type="component" value="Unassembled WGS sequence"/>
</dbReference>
<reference evidence="3" key="1">
    <citation type="submission" date="2021-05" db="EMBL/GenBank/DDBJ databases">
        <title>The genome of the haptophyte Pavlova lutheri (Diacronema luteri, Pavlovales) - a model for lipid biosynthesis in eukaryotic algae.</title>
        <authorList>
            <person name="Hulatt C.J."/>
            <person name="Posewitz M.C."/>
        </authorList>
    </citation>
    <scope>NUCLEOTIDE SEQUENCE</scope>
    <source>
        <strain evidence="3">NIVA-4/92</strain>
    </source>
</reference>
<name>A0A8J5XT97_DIALT</name>
<feature type="chain" id="PRO_5035319571" description="Ferredoxin thioredoxin reductase alpha chain domain-containing protein" evidence="1">
    <location>
        <begin position="20"/>
        <end position="142"/>
    </location>
</feature>
<keyword evidence="4" id="KW-1185">Reference proteome</keyword>
<dbReference type="EMBL" id="JAGTXO010000005">
    <property type="protein sequence ID" value="KAG8467987.1"/>
    <property type="molecule type" value="Genomic_DNA"/>
</dbReference>
<evidence type="ECO:0000256" key="1">
    <source>
        <dbReference type="SAM" id="SignalP"/>
    </source>
</evidence>
<organism evidence="3 4">
    <name type="scientific">Diacronema lutheri</name>
    <name type="common">Unicellular marine alga</name>
    <name type="synonym">Monochrysis lutheri</name>
    <dbReference type="NCBI Taxonomy" id="2081491"/>
    <lineage>
        <taxon>Eukaryota</taxon>
        <taxon>Haptista</taxon>
        <taxon>Haptophyta</taxon>
        <taxon>Pavlovophyceae</taxon>
        <taxon>Pavlovales</taxon>
        <taxon>Pavlovaceae</taxon>
        <taxon>Diacronema</taxon>
    </lineage>
</organism>
<accession>A0A8J5XT97</accession>
<evidence type="ECO:0000313" key="4">
    <source>
        <dbReference type="Proteomes" id="UP000751190"/>
    </source>
</evidence>
<dbReference type="AlphaFoldDB" id="A0A8J5XT97"/>
<feature type="signal peptide" evidence="1">
    <location>
        <begin position="1"/>
        <end position="19"/>
    </location>
</feature>
<dbReference type="OrthoDB" id="1916328at2759"/>
<gene>
    <name evidence="3" type="ORF">KFE25_007039</name>
</gene>
<feature type="domain" description="Ferredoxin thioredoxin reductase alpha chain" evidence="2">
    <location>
        <begin position="75"/>
        <end position="138"/>
    </location>
</feature>
<evidence type="ECO:0000259" key="2">
    <source>
        <dbReference type="Pfam" id="PF02941"/>
    </source>
</evidence>
<sequence length="142" mass="15052">MATFARVALGLMLLARTSGASLGASVRPWTGCRAGRTLRSARTLMAEQPISLDLGFLTGAGLAGASDDGPVLSEGDRVRVIAEGLAFFHVPKHSILDPHGLEGVVVRVFDCAEVSANLPVVVAFEAPRTFRAHFEPSELERL</sequence>
<dbReference type="Gene3D" id="2.30.30.50">
    <property type="match status" value="1"/>
</dbReference>
<proteinExistence type="predicted"/>
<dbReference type="SUPFAM" id="SSF50090">
    <property type="entry name" value="Electron transport accessory proteins"/>
    <property type="match status" value="1"/>
</dbReference>
<protein>
    <recommendedName>
        <fullName evidence="2">Ferredoxin thioredoxin reductase alpha chain domain-containing protein</fullName>
    </recommendedName>
</protein>
<dbReference type="Pfam" id="PF02941">
    <property type="entry name" value="FeThRed_A"/>
    <property type="match status" value="1"/>
</dbReference>